<gene>
    <name evidence="1" type="ORF">JK634_15570</name>
</gene>
<keyword evidence="2" id="KW-1185">Reference proteome</keyword>
<sequence length="127" mass="14248">MCVGFASILGSNILVNQNGVCVVGFIRNLNVEILGRRTRSPLSIGSRFSYENPDRNGRTLNLGEVVLLQNEVNDFVSALRRCGIIVTSINSRWLFDDPRLVYVNFESIDCPLDFARKVAQALRTIRC</sequence>
<name>A0A937FHG8_9CLOT</name>
<reference evidence="1" key="1">
    <citation type="submission" date="2021-01" db="EMBL/GenBank/DDBJ databases">
        <title>Genome public.</title>
        <authorList>
            <person name="Liu C."/>
            <person name="Sun Q."/>
        </authorList>
    </citation>
    <scope>NUCLEOTIDE SEQUENCE</scope>
    <source>
        <strain evidence="1">YIM B02565</strain>
    </source>
</reference>
<protein>
    <submittedName>
        <fullName evidence="1">DUF1259 domain-containing protein</fullName>
    </submittedName>
</protein>
<dbReference type="EMBL" id="JAESWA010000023">
    <property type="protein sequence ID" value="MBL4933233.1"/>
    <property type="molecule type" value="Genomic_DNA"/>
</dbReference>
<dbReference type="Pfam" id="PF07485">
    <property type="entry name" value="DUF1529"/>
    <property type="match status" value="1"/>
</dbReference>
<evidence type="ECO:0000313" key="1">
    <source>
        <dbReference type="EMBL" id="MBL4933233.1"/>
    </source>
</evidence>
<dbReference type="InterPro" id="IPR011094">
    <property type="entry name" value="Uncharacterised_LppY/LpqO"/>
</dbReference>
<organism evidence="1 2">
    <name type="scientific">Clostridium paridis</name>
    <dbReference type="NCBI Taxonomy" id="2803863"/>
    <lineage>
        <taxon>Bacteria</taxon>
        <taxon>Bacillati</taxon>
        <taxon>Bacillota</taxon>
        <taxon>Clostridia</taxon>
        <taxon>Eubacteriales</taxon>
        <taxon>Clostridiaceae</taxon>
        <taxon>Clostridium</taxon>
    </lineage>
</organism>
<comment type="caution">
    <text evidence="1">The sequence shown here is derived from an EMBL/GenBank/DDBJ whole genome shotgun (WGS) entry which is preliminary data.</text>
</comment>
<dbReference type="Proteomes" id="UP000623681">
    <property type="component" value="Unassembled WGS sequence"/>
</dbReference>
<accession>A0A937FHG8</accession>
<evidence type="ECO:0000313" key="2">
    <source>
        <dbReference type="Proteomes" id="UP000623681"/>
    </source>
</evidence>
<dbReference type="AlphaFoldDB" id="A0A937FHG8"/>
<proteinExistence type="predicted"/>